<comment type="caution">
    <text evidence="3">The sequence shown here is derived from an EMBL/GenBank/DDBJ whole genome shotgun (WGS) entry which is preliminary data.</text>
</comment>
<organism evidence="3 4">
    <name type="scientific">Candidatus Dechloromonas phosphorivorans</name>
    <dbReference type="NCBI Taxonomy" id="2899244"/>
    <lineage>
        <taxon>Bacteria</taxon>
        <taxon>Pseudomonadati</taxon>
        <taxon>Pseudomonadota</taxon>
        <taxon>Betaproteobacteria</taxon>
        <taxon>Rhodocyclales</taxon>
        <taxon>Azonexaceae</taxon>
        <taxon>Dechloromonas</taxon>
    </lineage>
</organism>
<reference evidence="3 4" key="1">
    <citation type="submission" date="2020-10" db="EMBL/GenBank/DDBJ databases">
        <title>Connecting structure to function with the recovery of over 1000 high-quality activated sludge metagenome-assembled genomes encoding full-length rRNA genes using long-read sequencing.</title>
        <authorList>
            <person name="Singleton C.M."/>
            <person name="Petriglieri F."/>
            <person name="Kristensen J.M."/>
            <person name="Kirkegaard R.H."/>
            <person name="Michaelsen T.Y."/>
            <person name="Andersen M.H."/>
            <person name="Karst S.M."/>
            <person name="Dueholm M.S."/>
            <person name="Nielsen P.H."/>
            <person name="Albertsen M."/>
        </authorList>
    </citation>
    <scope>NUCLEOTIDE SEQUENCE [LARGE SCALE GENOMIC DNA]</scope>
    <source>
        <strain evidence="3">EsbW_18-Q3-R4-48_BATAC.463</strain>
    </source>
</reference>
<sequence length="55" mass="6467">MTDAALANRASPPRLLGQVRGKIRLKHYRSRTEHAYSNWIKPFIHFHDKRHLGDC</sequence>
<accession>A0A935JYJ9</accession>
<gene>
    <name evidence="3" type="ORF">IPJ38_07070</name>
</gene>
<dbReference type="GO" id="GO:0003677">
    <property type="term" value="F:DNA binding"/>
    <property type="evidence" value="ECO:0007669"/>
    <property type="project" value="UniProtKB-KW"/>
</dbReference>
<evidence type="ECO:0000313" key="3">
    <source>
        <dbReference type="EMBL" id="MBK7414909.1"/>
    </source>
</evidence>
<keyword evidence="1" id="KW-0238">DNA-binding</keyword>
<protein>
    <submittedName>
        <fullName evidence="3">Phage integrase N-terminal SAM-like domain-containing protein</fullName>
    </submittedName>
</protein>
<proteinExistence type="predicted"/>
<dbReference type="InterPro" id="IPR004107">
    <property type="entry name" value="Integrase_SAM-like_N"/>
</dbReference>
<dbReference type="EMBL" id="JADJMS010000013">
    <property type="protein sequence ID" value="MBK7414909.1"/>
    <property type="molecule type" value="Genomic_DNA"/>
</dbReference>
<evidence type="ECO:0000259" key="2">
    <source>
        <dbReference type="Pfam" id="PF13495"/>
    </source>
</evidence>
<dbReference type="Pfam" id="PF13495">
    <property type="entry name" value="Phage_int_SAM_4"/>
    <property type="match status" value="1"/>
</dbReference>
<dbReference type="GO" id="GO:0015074">
    <property type="term" value="P:DNA integration"/>
    <property type="evidence" value="ECO:0007669"/>
    <property type="project" value="InterPro"/>
</dbReference>
<evidence type="ECO:0000256" key="1">
    <source>
        <dbReference type="ARBA" id="ARBA00023125"/>
    </source>
</evidence>
<dbReference type="InterPro" id="IPR010998">
    <property type="entry name" value="Integrase_recombinase_N"/>
</dbReference>
<dbReference type="AlphaFoldDB" id="A0A935JYJ9"/>
<dbReference type="Gene3D" id="1.10.150.130">
    <property type="match status" value="1"/>
</dbReference>
<feature type="domain" description="Integrase SAM-like N-terminal" evidence="2">
    <location>
        <begin position="15"/>
        <end position="54"/>
    </location>
</feature>
<dbReference type="Proteomes" id="UP000739411">
    <property type="component" value="Unassembled WGS sequence"/>
</dbReference>
<name>A0A935JYJ9_9RHOO</name>
<evidence type="ECO:0000313" key="4">
    <source>
        <dbReference type="Proteomes" id="UP000739411"/>
    </source>
</evidence>